<feature type="region of interest" description="Disordered" evidence="1">
    <location>
        <begin position="333"/>
        <end position="363"/>
    </location>
</feature>
<feature type="compositionally biased region" description="Low complexity" evidence="1">
    <location>
        <begin position="333"/>
        <end position="349"/>
    </location>
</feature>
<accession>A0A2H1VLV1</accession>
<sequence length="568" mass="62144">MALVFRKAVLPKNVSLLKCLKGRPLATAAKKNPAALLHRGVKQAFGPTMHGRTSLLCCGDHIVTPRRCFACKKDDGKKKAAAFPCRSTKDKNKTLRTGTLKIETLKPLPAVHDDCGRRVSATLRFCMSCPHLAPAGRARLCVSPACCNPSRTRSICHDLLSPPARRAGSSTCLVPCQYLHTTKKTDFAKCPPPPCGCPCPFPCGPCGCPNGCNCLPPPCNGPPKCIQYMTGYYYYPYGFWFCGPYHVTGQCTPVGPCGACPSPCGPCPPPCGPCPPPCCGPCPPPCGPCPPPPPCPCPPFPCPPPKCPRCPCPKCCACFSPVGLMDSCSESYQPPHQSHQPQPLEQSPSMAPQRPSRSGPHMKMKYPLQQQDVRFNSTLPAPLESAAANSSGGLVPTKPQPRRSGISKFFPFNSVAAVDAARHMPHTSVLLCPFTTVQCEPPKANDIAEHFPVYYTPCLKQSKNNFNTRPRQSFSSTYQKPKKFSPTALFKSYSDNYEKRNEIRSPICHRRSRKLNYEVCPLLESPRVLVSPEERDRPTVYPGAFQYANVPNFKRPFPYMKTGFRPCD</sequence>
<reference evidence="2" key="1">
    <citation type="submission" date="2016-07" db="EMBL/GenBank/DDBJ databases">
        <authorList>
            <person name="Bretaudeau A."/>
        </authorList>
    </citation>
    <scope>NUCLEOTIDE SEQUENCE</scope>
    <source>
        <strain evidence="2">Rice</strain>
        <tissue evidence="2">Whole body</tissue>
    </source>
</reference>
<evidence type="ECO:0000256" key="1">
    <source>
        <dbReference type="SAM" id="MobiDB-lite"/>
    </source>
</evidence>
<dbReference type="EMBL" id="ODYU01003008">
    <property type="protein sequence ID" value="SOQ41224.1"/>
    <property type="molecule type" value="Genomic_DNA"/>
</dbReference>
<protein>
    <submittedName>
        <fullName evidence="2">SFRICE_007305</fullName>
    </submittedName>
</protein>
<gene>
    <name evidence="2" type="ORF">SFRICE_007305</name>
</gene>
<name>A0A2H1VLV1_SPOFR</name>
<proteinExistence type="predicted"/>
<organism evidence="2">
    <name type="scientific">Spodoptera frugiperda</name>
    <name type="common">Fall armyworm</name>
    <dbReference type="NCBI Taxonomy" id="7108"/>
    <lineage>
        <taxon>Eukaryota</taxon>
        <taxon>Metazoa</taxon>
        <taxon>Ecdysozoa</taxon>
        <taxon>Arthropoda</taxon>
        <taxon>Hexapoda</taxon>
        <taxon>Insecta</taxon>
        <taxon>Pterygota</taxon>
        <taxon>Neoptera</taxon>
        <taxon>Endopterygota</taxon>
        <taxon>Lepidoptera</taxon>
        <taxon>Glossata</taxon>
        <taxon>Ditrysia</taxon>
        <taxon>Noctuoidea</taxon>
        <taxon>Noctuidae</taxon>
        <taxon>Amphipyrinae</taxon>
        <taxon>Spodoptera</taxon>
    </lineage>
</organism>
<feature type="region of interest" description="Disordered" evidence="1">
    <location>
        <begin position="383"/>
        <end position="402"/>
    </location>
</feature>
<evidence type="ECO:0000313" key="2">
    <source>
        <dbReference type="EMBL" id="SOQ41224.1"/>
    </source>
</evidence>
<dbReference type="AlphaFoldDB" id="A0A2H1VLV1"/>